<feature type="transmembrane region" description="Helical" evidence="6">
    <location>
        <begin position="125"/>
        <end position="149"/>
    </location>
</feature>
<feature type="transmembrane region" description="Helical" evidence="6">
    <location>
        <begin position="359"/>
        <end position="380"/>
    </location>
</feature>
<keyword evidence="9" id="KW-1185">Reference proteome</keyword>
<dbReference type="GO" id="GO:0016020">
    <property type="term" value="C:membrane"/>
    <property type="evidence" value="ECO:0007669"/>
    <property type="project" value="UniProtKB-SubCell"/>
</dbReference>
<dbReference type="InterPro" id="IPR020846">
    <property type="entry name" value="MFS_dom"/>
</dbReference>
<evidence type="ECO:0000256" key="3">
    <source>
        <dbReference type="ARBA" id="ARBA00022692"/>
    </source>
</evidence>
<feature type="domain" description="Major facilitator superfamily (MFS) profile" evidence="7">
    <location>
        <begin position="25"/>
        <end position="496"/>
    </location>
</feature>
<name>A0A8S0YW33_ARCPL</name>
<feature type="transmembrane region" description="Helical" evidence="6">
    <location>
        <begin position="387"/>
        <end position="406"/>
    </location>
</feature>
<evidence type="ECO:0000313" key="8">
    <source>
        <dbReference type="EMBL" id="CAB3223187.1"/>
    </source>
</evidence>
<evidence type="ECO:0000256" key="5">
    <source>
        <dbReference type="ARBA" id="ARBA00023136"/>
    </source>
</evidence>
<dbReference type="InterPro" id="IPR011701">
    <property type="entry name" value="MFS"/>
</dbReference>
<evidence type="ECO:0000256" key="2">
    <source>
        <dbReference type="ARBA" id="ARBA00022448"/>
    </source>
</evidence>
<evidence type="ECO:0000256" key="1">
    <source>
        <dbReference type="ARBA" id="ARBA00004141"/>
    </source>
</evidence>
<protein>
    <recommendedName>
        <fullName evidence="7">Major facilitator superfamily (MFS) profile domain-containing protein</fullName>
    </recommendedName>
</protein>
<dbReference type="Proteomes" id="UP000494106">
    <property type="component" value="Unassembled WGS sequence"/>
</dbReference>
<reference evidence="8 9" key="1">
    <citation type="submission" date="2020-04" db="EMBL/GenBank/DDBJ databases">
        <authorList>
            <person name="Wallbank WR R."/>
            <person name="Pardo Diaz C."/>
            <person name="Kozak K."/>
            <person name="Martin S."/>
            <person name="Jiggins C."/>
            <person name="Moest M."/>
            <person name="Warren A I."/>
            <person name="Byers J.R.P. K."/>
            <person name="Montejo-Kovacevich G."/>
            <person name="Yen C E."/>
        </authorList>
    </citation>
    <scope>NUCLEOTIDE SEQUENCE [LARGE SCALE GENOMIC DNA]</scope>
</reference>
<feature type="transmembrane region" description="Helical" evidence="6">
    <location>
        <begin position="446"/>
        <end position="468"/>
    </location>
</feature>
<feature type="transmembrane region" description="Helical" evidence="6">
    <location>
        <begin position="161"/>
        <end position="181"/>
    </location>
</feature>
<keyword evidence="4 6" id="KW-1133">Transmembrane helix</keyword>
<dbReference type="InterPro" id="IPR036259">
    <property type="entry name" value="MFS_trans_sf"/>
</dbReference>
<organism evidence="8 9">
    <name type="scientific">Arctia plantaginis</name>
    <name type="common">Wood tiger moth</name>
    <name type="synonym">Phalaena plantaginis</name>
    <dbReference type="NCBI Taxonomy" id="874455"/>
    <lineage>
        <taxon>Eukaryota</taxon>
        <taxon>Metazoa</taxon>
        <taxon>Ecdysozoa</taxon>
        <taxon>Arthropoda</taxon>
        <taxon>Hexapoda</taxon>
        <taxon>Insecta</taxon>
        <taxon>Pterygota</taxon>
        <taxon>Neoptera</taxon>
        <taxon>Endopterygota</taxon>
        <taxon>Lepidoptera</taxon>
        <taxon>Glossata</taxon>
        <taxon>Ditrysia</taxon>
        <taxon>Noctuoidea</taxon>
        <taxon>Erebidae</taxon>
        <taxon>Arctiinae</taxon>
        <taxon>Arctia</taxon>
    </lineage>
</organism>
<keyword evidence="2" id="KW-0813">Transport</keyword>
<feature type="transmembrane region" description="Helical" evidence="6">
    <location>
        <begin position="474"/>
        <end position="493"/>
    </location>
</feature>
<comment type="subcellular location">
    <subcellularLocation>
        <location evidence="1">Membrane</location>
        <topology evidence="1">Multi-pass membrane protein</topology>
    </subcellularLocation>
</comment>
<keyword evidence="3 6" id="KW-0812">Transmembrane</keyword>
<feature type="transmembrane region" description="Helical" evidence="6">
    <location>
        <begin position="40"/>
        <end position="64"/>
    </location>
</feature>
<dbReference type="EMBL" id="CADEBC010000135">
    <property type="protein sequence ID" value="CAB3223187.1"/>
    <property type="molecule type" value="Genomic_DNA"/>
</dbReference>
<dbReference type="SUPFAM" id="SSF103473">
    <property type="entry name" value="MFS general substrate transporter"/>
    <property type="match status" value="1"/>
</dbReference>
<feature type="transmembrane region" description="Helical" evidence="6">
    <location>
        <begin position="201"/>
        <end position="222"/>
    </location>
</feature>
<evidence type="ECO:0000256" key="4">
    <source>
        <dbReference type="ARBA" id="ARBA00022989"/>
    </source>
</evidence>
<dbReference type="PANTHER" id="PTHR23511">
    <property type="entry name" value="SYNAPTIC VESICLE GLYCOPROTEIN 2"/>
    <property type="match status" value="1"/>
</dbReference>
<accession>A0A8S0YW33</accession>
<proteinExistence type="predicted"/>
<comment type="caution">
    <text evidence="8">The sequence shown here is derived from an EMBL/GenBank/DDBJ whole genome shotgun (WGS) entry which is preliminary data.</text>
</comment>
<dbReference type="Pfam" id="PF07690">
    <property type="entry name" value="MFS_1"/>
    <property type="match status" value="1"/>
</dbReference>
<dbReference type="GO" id="GO:0022857">
    <property type="term" value="F:transmembrane transporter activity"/>
    <property type="evidence" value="ECO:0007669"/>
    <property type="project" value="InterPro"/>
</dbReference>
<dbReference type="OrthoDB" id="3936150at2759"/>
<dbReference type="AlphaFoldDB" id="A0A8S0YW33"/>
<dbReference type="PROSITE" id="PS50850">
    <property type="entry name" value="MFS"/>
    <property type="match status" value="1"/>
</dbReference>
<gene>
    <name evidence="8" type="ORF">APLA_LOCUS1488</name>
</gene>
<evidence type="ECO:0000313" key="9">
    <source>
        <dbReference type="Proteomes" id="UP000494106"/>
    </source>
</evidence>
<keyword evidence="5 6" id="KW-0472">Membrane</keyword>
<feature type="transmembrane region" description="Helical" evidence="6">
    <location>
        <begin position="76"/>
        <end position="94"/>
    </location>
</feature>
<dbReference type="Gene3D" id="1.20.1250.20">
    <property type="entry name" value="MFS general substrate transporter like domains"/>
    <property type="match status" value="1"/>
</dbReference>
<evidence type="ECO:0000259" key="7">
    <source>
        <dbReference type="PROSITE" id="PS50850"/>
    </source>
</evidence>
<feature type="transmembrane region" description="Helical" evidence="6">
    <location>
        <begin position="412"/>
        <end position="434"/>
    </location>
</feature>
<evidence type="ECO:0000256" key="6">
    <source>
        <dbReference type="SAM" id="Phobius"/>
    </source>
</evidence>
<feature type="transmembrane region" description="Helical" evidence="6">
    <location>
        <begin position="292"/>
        <end position="314"/>
    </location>
</feature>
<sequence>MGDRNKVAEDDVDVKKNYSASLDEALTEAGFGWVNLKYCFGLGLCVIAPILESAGYGFVMPAAVCDLNISDTQRGLIYSIPPVGIVLMLFQWGYLVDTKGRKKVITCSCLGAGIFSTASAFMPDLISFAICKFVTALCMGCALIVPISYVAEILPKEYRDLAVTVFTTIQLLGSGFVPLLAWGILSLDFSVDFGAYFFRPWRLLVIVYAMFFLIASVFLFFVPESPKYLVAVGRNDEALNVVRGIYIKNKKKRPEDFPIKDLDENYDSKKESFLTSLKVQSLPLLKPPYLKWLLLNAFLLFGAYSVLSGLYSWIPDILNRLLIDDGEGQTACDAFQSISQAVDDDGGDVCNDTIDRTTFIISTIASFSSFVLASLIGSTVKFINKKIVLILVLIGVGTICIVITLITEVIPFAVMLPFIQGINVVVGLVTAFSVDIFPVNLRGMAVCLTMVGSGLGTVFGANISALLLNTACNVTFYLLGGLLIFCGFLALLLPKS</sequence>
<dbReference type="PANTHER" id="PTHR23511:SF35">
    <property type="entry name" value="MAJOR FACILITATOR SUPERFAMILY (MFS) PROFILE DOMAIN-CONTAINING PROTEIN"/>
    <property type="match status" value="1"/>
</dbReference>